<evidence type="ECO:0000313" key="2">
    <source>
        <dbReference type="Proteomes" id="UP000824890"/>
    </source>
</evidence>
<reference evidence="1 2" key="1">
    <citation type="submission" date="2021-05" db="EMBL/GenBank/DDBJ databases">
        <title>Genome Assembly of Synthetic Allotetraploid Brassica napus Reveals Homoeologous Exchanges between Subgenomes.</title>
        <authorList>
            <person name="Davis J.T."/>
        </authorList>
    </citation>
    <scope>NUCLEOTIDE SEQUENCE [LARGE SCALE GENOMIC DNA]</scope>
    <source>
        <strain evidence="2">cv. Da-Ae</strain>
        <tissue evidence="1">Seedling</tissue>
    </source>
</reference>
<proteinExistence type="predicted"/>
<evidence type="ECO:0008006" key="3">
    <source>
        <dbReference type="Google" id="ProtNLM"/>
    </source>
</evidence>
<organism evidence="1 2">
    <name type="scientific">Brassica napus</name>
    <name type="common">Rape</name>
    <dbReference type="NCBI Taxonomy" id="3708"/>
    <lineage>
        <taxon>Eukaryota</taxon>
        <taxon>Viridiplantae</taxon>
        <taxon>Streptophyta</taxon>
        <taxon>Embryophyta</taxon>
        <taxon>Tracheophyta</taxon>
        <taxon>Spermatophyta</taxon>
        <taxon>Magnoliopsida</taxon>
        <taxon>eudicotyledons</taxon>
        <taxon>Gunneridae</taxon>
        <taxon>Pentapetalae</taxon>
        <taxon>rosids</taxon>
        <taxon>malvids</taxon>
        <taxon>Brassicales</taxon>
        <taxon>Brassicaceae</taxon>
        <taxon>Brassiceae</taxon>
        <taxon>Brassica</taxon>
    </lineage>
</organism>
<comment type="caution">
    <text evidence="1">The sequence shown here is derived from an EMBL/GenBank/DDBJ whole genome shotgun (WGS) entry which is preliminary data.</text>
</comment>
<protein>
    <recommendedName>
        <fullName evidence="3">Reverse transcriptase zinc-binding domain-containing protein</fullName>
    </recommendedName>
</protein>
<evidence type="ECO:0000313" key="1">
    <source>
        <dbReference type="EMBL" id="KAH0902178.1"/>
    </source>
</evidence>
<keyword evidence="2" id="KW-1185">Reference proteome</keyword>
<gene>
    <name evidence="1" type="ORF">HID58_041681</name>
</gene>
<accession>A0ABQ8BBV6</accession>
<dbReference type="Proteomes" id="UP000824890">
    <property type="component" value="Unassembled WGS sequence"/>
</dbReference>
<sequence length="149" mass="17500">PPRSTRLKFDGRICGRLRLSILRNSVRVFALSLIWCLFHMTDSSWISWIQHYLLHHSSFWDVCDESTGWIWRKLLKMRTLLWHLIGNGARAFFWHDDCLHFGRFINVTGAIGTRHLGIVRNARICDDVRQNQWSVMQGCVMLFARTSGV</sequence>
<dbReference type="EMBL" id="JAGKQM010000011">
    <property type="protein sequence ID" value="KAH0902178.1"/>
    <property type="molecule type" value="Genomic_DNA"/>
</dbReference>
<name>A0ABQ8BBV6_BRANA</name>
<feature type="non-terminal residue" evidence="1">
    <location>
        <position position="1"/>
    </location>
</feature>